<dbReference type="PATRIC" id="fig|60890.4.peg.1081"/>
<reference evidence="7 8" key="1">
    <citation type="submission" date="2016-04" db="EMBL/GenBank/DDBJ databases">
        <authorList>
            <person name="Evans L.H."/>
            <person name="Alamgir A."/>
            <person name="Owens N."/>
            <person name="Weber N.D."/>
            <person name="Virtaneva K."/>
            <person name="Barbian K."/>
            <person name="Babar A."/>
            <person name="Rosenke K."/>
        </authorList>
    </citation>
    <scope>NUCLEOTIDE SEQUENCE [LARGE SCALE GENOMIC DNA]</scope>
    <source>
        <strain evidence="7 8">JL2886</strain>
    </source>
</reference>
<evidence type="ECO:0000256" key="5">
    <source>
        <dbReference type="SAM" id="Phobius"/>
    </source>
</evidence>
<evidence type="ECO:0000313" key="7">
    <source>
        <dbReference type="EMBL" id="ANP36030.1"/>
    </source>
</evidence>
<dbReference type="Pfam" id="PF00664">
    <property type="entry name" value="ABC_membrane"/>
    <property type="match status" value="1"/>
</dbReference>
<dbReference type="InterPro" id="IPR011527">
    <property type="entry name" value="ABC1_TM_dom"/>
</dbReference>
<keyword evidence="4 5" id="KW-0472">Membrane</keyword>
<keyword evidence="2 5" id="KW-0812">Transmembrane</keyword>
<evidence type="ECO:0000256" key="1">
    <source>
        <dbReference type="ARBA" id="ARBA00004651"/>
    </source>
</evidence>
<accession>A0A1B0ZPG1</accession>
<evidence type="ECO:0000313" key="8">
    <source>
        <dbReference type="Proteomes" id="UP000092565"/>
    </source>
</evidence>
<comment type="subcellular location">
    <subcellularLocation>
        <location evidence="1">Cell membrane</location>
        <topology evidence="1">Multi-pass membrane protein</topology>
    </subcellularLocation>
</comment>
<dbReference type="GO" id="GO:0005524">
    <property type="term" value="F:ATP binding"/>
    <property type="evidence" value="ECO:0007669"/>
    <property type="project" value="InterPro"/>
</dbReference>
<feature type="transmembrane region" description="Helical" evidence="5">
    <location>
        <begin position="37"/>
        <end position="54"/>
    </location>
</feature>
<dbReference type="PANTHER" id="PTHR43394">
    <property type="entry name" value="ATP-DEPENDENT PERMEASE MDL1, MITOCHONDRIAL"/>
    <property type="match status" value="1"/>
</dbReference>
<name>A0A1B0ZPG1_9RHOB</name>
<dbReference type="PANTHER" id="PTHR43394:SF1">
    <property type="entry name" value="ATP-BINDING CASSETTE SUB-FAMILY B MEMBER 10, MITOCHONDRIAL"/>
    <property type="match status" value="1"/>
</dbReference>
<keyword evidence="3 5" id="KW-1133">Transmembrane helix</keyword>
<dbReference type="InterPro" id="IPR036640">
    <property type="entry name" value="ABC1_TM_sf"/>
</dbReference>
<organism evidence="7 8">
    <name type="scientific">Phaeobacter gallaeciensis</name>
    <dbReference type="NCBI Taxonomy" id="60890"/>
    <lineage>
        <taxon>Bacteria</taxon>
        <taxon>Pseudomonadati</taxon>
        <taxon>Pseudomonadota</taxon>
        <taxon>Alphaproteobacteria</taxon>
        <taxon>Rhodobacterales</taxon>
        <taxon>Roseobacteraceae</taxon>
        <taxon>Phaeobacter</taxon>
    </lineage>
</organism>
<keyword evidence="8" id="KW-1185">Reference proteome</keyword>
<feature type="domain" description="ABC transmembrane type-1" evidence="6">
    <location>
        <begin position="37"/>
        <end position="308"/>
    </location>
</feature>
<gene>
    <name evidence="7" type="ORF">JL2886_01109</name>
</gene>
<feature type="transmembrane region" description="Helical" evidence="5">
    <location>
        <begin position="74"/>
        <end position="94"/>
    </location>
</feature>
<evidence type="ECO:0000259" key="6">
    <source>
        <dbReference type="PROSITE" id="PS50929"/>
    </source>
</evidence>
<proteinExistence type="predicted"/>
<dbReference type="AlphaFoldDB" id="A0A1B0ZPG1"/>
<evidence type="ECO:0000256" key="4">
    <source>
        <dbReference type="ARBA" id="ARBA00023136"/>
    </source>
</evidence>
<dbReference type="Gene3D" id="1.20.1560.10">
    <property type="entry name" value="ABC transporter type 1, transmembrane domain"/>
    <property type="match status" value="1"/>
</dbReference>
<dbReference type="Proteomes" id="UP000092565">
    <property type="component" value="Chromosome"/>
</dbReference>
<dbReference type="EMBL" id="CP015124">
    <property type="protein sequence ID" value="ANP36030.1"/>
    <property type="molecule type" value="Genomic_DNA"/>
</dbReference>
<feature type="transmembrane region" description="Helical" evidence="5">
    <location>
        <begin position="251"/>
        <end position="273"/>
    </location>
</feature>
<evidence type="ECO:0000256" key="2">
    <source>
        <dbReference type="ARBA" id="ARBA00022692"/>
    </source>
</evidence>
<dbReference type="GO" id="GO:0005886">
    <property type="term" value="C:plasma membrane"/>
    <property type="evidence" value="ECO:0007669"/>
    <property type="project" value="UniProtKB-SubCell"/>
</dbReference>
<dbReference type="PROSITE" id="PS50929">
    <property type="entry name" value="ABC_TM1F"/>
    <property type="match status" value="1"/>
</dbReference>
<dbReference type="InterPro" id="IPR039421">
    <property type="entry name" value="Type_1_exporter"/>
</dbReference>
<evidence type="ECO:0000256" key="3">
    <source>
        <dbReference type="ARBA" id="ARBA00022989"/>
    </source>
</evidence>
<dbReference type="GO" id="GO:0015421">
    <property type="term" value="F:ABC-type oligopeptide transporter activity"/>
    <property type="evidence" value="ECO:0007669"/>
    <property type="project" value="TreeGrafter"/>
</dbReference>
<dbReference type="SUPFAM" id="SSF90123">
    <property type="entry name" value="ABC transporter transmembrane region"/>
    <property type="match status" value="1"/>
</dbReference>
<protein>
    <submittedName>
        <fullName evidence="7">ABC transporter permease</fullName>
    </submittedName>
</protein>
<sequence length="328" mass="35306">MCYADLGATVSLVDHAKGGKMLQLYSAIWRVSGPRQIVLILLSLSIAALAAAPLKFQQDIVNLLTEGSFDTSELFILGGGMMGVVLLSLGLKWLMGYRSQILGEDVIRLLRSRLLDGAVSEQGINGRVRTGALSTAISAEAEELGKFTGSAISEPVMQLGTLISVIGFIASTQPVLGVVALSMLVPQIGIVVFSQSKVNMLLAKRVKILRRAADQLTETELRAVVTSVKEDFDRIYETRRTMFHWKLSTKFILSAINGAGTVFVFMLGGALVLEGRTDVGTIVAATLGLSRLQAPTAFLIAFYRQVSANRVKYELLRTLPLGQTAAST</sequence>